<dbReference type="OrthoDB" id="775526at2"/>
<sequence>MKFSRTVLLAKGSEIVGEIELNCSVVKNTVYISYIDSFSEKGNKNSSGFFYALAEIREDYSEKELVLLCKGSQESVFPGGLTSESSFGELAYEMDDIIGEPKVVNIFDSIGISDLKSVASIEEQKLKRLNIIRSKQQPQQFR</sequence>
<evidence type="ECO:0000313" key="2">
    <source>
        <dbReference type="Proteomes" id="UP000184600"/>
    </source>
</evidence>
<dbReference type="Proteomes" id="UP000184600">
    <property type="component" value="Unassembled WGS sequence"/>
</dbReference>
<name>A0A1M7Z2U5_9VIBR</name>
<organism evidence="1 2">
    <name type="scientific">Vibrio quintilis</name>
    <dbReference type="NCBI Taxonomy" id="1117707"/>
    <lineage>
        <taxon>Bacteria</taxon>
        <taxon>Pseudomonadati</taxon>
        <taxon>Pseudomonadota</taxon>
        <taxon>Gammaproteobacteria</taxon>
        <taxon>Vibrionales</taxon>
        <taxon>Vibrionaceae</taxon>
        <taxon>Vibrio</taxon>
    </lineage>
</organism>
<dbReference type="AlphaFoldDB" id="A0A1M7Z2U5"/>
<evidence type="ECO:0000313" key="1">
    <source>
        <dbReference type="EMBL" id="SHO59277.1"/>
    </source>
</evidence>
<protein>
    <submittedName>
        <fullName evidence="1">Uncharacterized protein</fullName>
    </submittedName>
</protein>
<accession>A0A1M7Z2U5</accession>
<proteinExistence type="predicted"/>
<reference evidence="2" key="1">
    <citation type="submission" date="2016-12" db="EMBL/GenBank/DDBJ databases">
        <authorList>
            <person name="Rodrigo-Torres L."/>
            <person name="Arahal R.D."/>
            <person name="Lucena T."/>
        </authorList>
    </citation>
    <scope>NUCLEOTIDE SEQUENCE [LARGE SCALE GENOMIC DNA]</scope>
</reference>
<dbReference type="EMBL" id="FRFG01000111">
    <property type="protein sequence ID" value="SHO59277.1"/>
    <property type="molecule type" value="Genomic_DNA"/>
</dbReference>
<dbReference type="RefSeq" id="WP_073586681.1">
    <property type="nucleotide sequence ID" value="NZ_AP024898.1"/>
</dbReference>
<gene>
    <name evidence="1" type="ORF">VQ7734_05057</name>
</gene>
<keyword evidence="2" id="KW-1185">Reference proteome</keyword>